<dbReference type="eggNOG" id="COG3170">
    <property type="taxonomic scope" value="Bacteria"/>
</dbReference>
<keyword evidence="2" id="KW-0812">Transmembrane</keyword>
<dbReference type="Gene3D" id="3.60.21.10">
    <property type="match status" value="1"/>
</dbReference>
<evidence type="ECO:0000259" key="3">
    <source>
        <dbReference type="Pfam" id="PF13435"/>
    </source>
</evidence>
<accession>D2R7X1</accession>
<dbReference type="Pfam" id="PF13435">
    <property type="entry name" value="Cytochrome_C554"/>
    <property type="match status" value="1"/>
</dbReference>
<proteinExistence type="predicted"/>
<dbReference type="SUPFAM" id="SSF56300">
    <property type="entry name" value="Metallo-dependent phosphatases"/>
    <property type="match status" value="1"/>
</dbReference>
<dbReference type="STRING" id="530564.Psta_4660"/>
<evidence type="ECO:0000256" key="1">
    <source>
        <dbReference type="SAM" id="MobiDB-lite"/>
    </source>
</evidence>
<dbReference type="PROSITE" id="PS51257">
    <property type="entry name" value="PROKAR_LIPOPROTEIN"/>
    <property type="match status" value="1"/>
</dbReference>
<name>D2R7X1_PIRSD</name>
<dbReference type="AlphaFoldDB" id="D2R7X1"/>
<feature type="domain" description="Cytochrome c-552/4" evidence="3">
    <location>
        <begin position="438"/>
        <end position="519"/>
    </location>
</feature>
<keyword evidence="5" id="KW-1185">Reference proteome</keyword>
<feature type="compositionally biased region" description="Pro residues" evidence="1">
    <location>
        <begin position="60"/>
        <end position="87"/>
    </location>
</feature>
<dbReference type="GO" id="GO:0016787">
    <property type="term" value="F:hydrolase activity"/>
    <property type="evidence" value="ECO:0007669"/>
    <property type="project" value="InterPro"/>
</dbReference>
<feature type="transmembrane region" description="Helical" evidence="2">
    <location>
        <begin position="12"/>
        <end position="31"/>
    </location>
</feature>
<dbReference type="Proteomes" id="UP000001887">
    <property type="component" value="Chromosome"/>
</dbReference>
<sequence precursor="true">MRFRRCDGYVWANLAILAILSICLIALAIVVGCGSDPQETPAQEPASELAPPEVVLPTTDPLPGPEVEPPPRVQPAPEVPAAEPPTEPAAETPSPIPTAENPLRAPAATAAVDGETEKPSKAPPEPYAWPKWPKPQFAFFVTGQQMGYIEPCGCTGLENQKGGLARRHSLLTQLKQTSGWEVVPIDVGSQVRRYGRQSEIKFTQTANALRLLGYQAVTLGKDDLRLNAGELLAATNPDTDRESIFTSANVALLARELQPRFRIIEAGGRKIGVIGALADDYEQQLQSDEIVHEGAVEALKAGAAEMKQAGCDLLVLLAHASMDATKKLATAVPEFDLVVTSGGVGEPTRELVPIEGTKSRMAQVGTKGMYVGIIGVYDDAKEPLRYERVPLDSRLSDSKAMLDLLAEYQNQLQQLGLGELGLRPQPHPSGRTFVGTSTCVDCHTKAGEVWANSKHAHATDSLVTPPNSRGDIARHFDPECLSCHVTGWEPQKFFPFASGYESLEKTPVMAHSGCENCHGPGSAHVAAENGDGSPSMADILQRREEMKLPLAGGVAERRCMECHDIDNSPDFHVKGAFEKYWKQVEHIGKD</sequence>
<evidence type="ECO:0000256" key="2">
    <source>
        <dbReference type="SAM" id="Phobius"/>
    </source>
</evidence>
<dbReference type="Gene3D" id="1.10.1130.10">
    <property type="entry name" value="Flavocytochrome C3, Chain A"/>
    <property type="match status" value="1"/>
</dbReference>
<dbReference type="eggNOG" id="COG0737">
    <property type="taxonomic scope" value="Bacteria"/>
</dbReference>
<dbReference type="HOGENOM" id="CLU_032801_0_0_0"/>
<protein>
    <submittedName>
        <fullName evidence="4">5'-nucleotidase/2' 3'-cyclic phosphodiesterase esterase-like protein</fullName>
    </submittedName>
</protein>
<dbReference type="InterPro" id="IPR036280">
    <property type="entry name" value="Multihaem_cyt_sf"/>
</dbReference>
<dbReference type="InterPro" id="IPR006179">
    <property type="entry name" value="5_nucleotidase/apyrase"/>
</dbReference>
<dbReference type="PANTHER" id="PTHR11575:SF24">
    <property type="entry name" value="5'-NUCLEOTIDASE"/>
    <property type="match status" value="1"/>
</dbReference>
<dbReference type="KEGG" id="psl:Psta_4660"/>
<feature type="region of interest" description="Disordered" evidence="1">
    <location>
        <begin position="109"/>
        <end position="128"/>
    </location>
</feature>
<dbReference type="GO" id="GO:0009166">
    <property type="term" value="P:nucleotide catabolic process"/>
    <property type="evidence" value="ECO:0007669"/>
    <property type="project" value="InterPro"/>
</dbReference>
<feature type="region of interest" description="Disordered" evidence="1">
    <location>
        <begin position="37"/>
        <end position="101"/>
    </location>
</feature>
<feature type="compositionally biased region" description="Low complexity" evidence="1">
    <location>
        <begin position="88"/>
        <end position="100"/>
    </location>
</feature>
<dbReference type="OrthoDB" id="9814800at2"/>
<keyword evidence="2" id="KW-1133">Transmembrane helix</keyword>
<evidence type="ECO:0000313" key="5">
    <source>
        <dbReference type="Proteomes" id="UP000001887"/>
    </source>
</evidence>
<organism evidence="4 5">
    <name type="scientific">Pirellula staleyi (strain ATCC 27377 / DSM 6068 / ICPB 4128)</name>
    <name type="common">Pirella staleyi</name>
    <dbReference type="NCBI Taxonomy" id="530564"/>
    <lineage>
        <taxon>Bacteria</taxon>
        <taxon>Pseudomonadati</taxon>
        <taxon>Planctomycetota</taxon>
        <taxon>Planctomycetia</taxon>
        <taxon>Pirellulales</taxon>
        <taxon>Pirellulaceae</taxon>
        <taxon>Pirellula</taxon>
    </lineage>
</organism>
<keyword evidence="2" id="KW-0472">Membrane</keyword>
<dbReference type="SUPFAM" id="SSF48695">
    <property type="entry name" value="Multiheme cytochromes"/>
    <property type="match status" value="1"/>
</dbReference>
<reference evidence="4 5" key="1">
    <citation type="journal article" date="2009" name="Stand. Genomic Sci.">
        <title>Complete genome sequence of Pirellula staleyi type strain (ATCC 27377).</title>
        <authorList>
            <person name="Clum A."/>
            <person name="Tindall B.J."/>
            <person name="Sikorski J."/>
            <person name="Ivanova N."/>
            <person name="Mavrommatis K."/>
            <person name="Lucas S."/>
            <person name="Glavina del Rio T."/>
            <person name="Nolan M."/>
            <person name="Chen F."/>
            <person name="Tice H."/>
            <person name="Pitluck S."/>
            <person name="Cheng J.F."/>
            <person name="Chertkov O."/>
            <person name="Brettin T."/>
            <person name="Han C."/>
            <person name="Detter J.C."/>
            <person name="Kuske C."/>
            <person name="Bruce D."/>
            <person name="Goodwin L."/>
            <person name="Ovchinikova G."/>
            <person name="Pati A."/>
            <person name="Mikhailova N."/>
            <person name="Chen A."/>
            <person name="Palaniappan K."/>
            <person name="Land M."/>
            <person name="Hauser L."/>
            <person name="Chang Y.J."/>
            <person name="Jeffries C.D."/>
            <person name="Chain P."/>
            <person name="Rohde M."/>
            <person name="Goker M."/>
            <person name="Bristow J."/>
            <person name="Eisen J.A."/>
            <person name="Markowitz V."/>
            <person name="Hugenholtz P."/>
            <person name="Kyrpides N.C."/>
            <person name="Klenk H.P."/>
            <person name="Lapidus A."/>
        </authorList>
    </citation>
    <scope>NUCLEOTIDE SEQUENCE [LARGE SCALE GENOMIC DNA]</scope>
    <source>
        <strain evidence="5">ATCC 27377 / DSM 6068 / ICPB 4128</strain>
    </source>
</reference>
<dbReference type="InterPro" id="IPR023155">
    <property type="entry name" value="Cyt_c-552/4"/>
</dbReference>
<dbReference type="EMBL" id="CP001848">
    <property type="protein sequence ID" value="ADB19302.1"/>
    <property type="molecule type" value="Genomic_DNA"/>
</dbReference>
<gene>
    <name evidence="4" type="ordered locus">Psta_4660</name>
</gene>
<dbReference type="InterPro" id="IPR029052">
    <property type="entry name" value="Metallo-depent_PP-like"/>
</dbReference>
<evidence type="ECO:0000313" key="4">
    <source>
        <dbReference type="EMBL" id="ADB19302.1"/>
    </source>
</evidence>
<dbReference type="PANTHER" id="PTHR11575">
    <property type="entry name" value="5'-NUCLEOTIDASE-RELATED"/>
    <property type="match status" value="1"/>
</dbReference>